<dbReference type="AlphaFoldDB" id="A0A443I5W4"/>
<keyword evidence="4" id="KW-1185">Reference proteome</keyword>
<dbReference type="RefSeq" id="XP_028489138.1">
    <property type="nucleotide sequence ID" value="XM_028626826.1"/>
</dbReference>
<proteinExistence type="predicted"/>
<dbReference type="PROSITE" id="PS50012">
    <property type="entry name" value="RCC1_3"/>
    <property type="match status" value="2"/>
</dbReference>
<feature type="compositionally biased region" description="Polar residues" evidence="2">
    <location>
        <begin position="138"/>
        <end position="155"/>
    </location>
</feature>
<dbReference type="GO" id="GO:0005085">
    <property type="term" value="F:guanyl-nucleotide exchange factor activity"/>
    <property type="evidence" value="ECO:0007669"/>
    <property type="project" value="TreeGrafter"/>
</dbReference>
<evidence type="ECO:0000313" key="4">
    <source>
        <dbReference type="Proteomes" id="UP000283841"/>
    </source>
</evidence>
<dbReference type="STRING" id="264951.A0A443I5W4"/>
<dbReference type="PROSITE" id="PS00625">
    <property type="entry name" value="RCC1_1"/>
    <property type="match status" value="1"/>
</dbReference>
<feature type="repeat" description="RCC1" evidence="1">
    <location>
        <begin position="48"/>
        <end position="103"/>
    </location>
</feature>
<name>A0A443I5W4_BYSSP</name>
<gene>
    <name evidence="3" type="ORF">C8Q69DRAFT_27358</name>
</gene>
<dbReference type="GeneID" id="39596103"/>
<evidence type="ECO:0000256" key="2">
    <source>
        <dbReference type="SAM" id="MobiDB-lite"/>
    </source>
</evidence>
<protein>
    <submittedName>
        <fullName evidence="3">Regulator of chromosome condensation 1/beta-lactamase-inhibitor protein II</fullName>
    </submittedName>
</protein>
<dbReference type="PANTHER" id="PTHR45982:SF1">
    <property type="entry name" value="REGULATOR OF CHROMOSOME CONDENSATION"/>
    <property type="match status" value="1"/>
</dbReference>
<sequence length="199" mass="21156">MPPKSAKSQKRRAQSPEPPSRRVKSMARRPRNQALGPIIENKAPTTRLDVYVFGGGSTGELGLGPKKSVDVKRPRLNPLLDAEKVGVVQLSAGGMHVAALTFDGKVLTWGVNDNYALGRDTPWEGGLKDMDAAEDDSSSGTSSDIELNPHESTPTAIPGNSFPPGTEIVSVTAGNSATIVLTQDGRVYALTWTKLPSRP</sequence>
<evidence type="ECO:0000313" key="3">
    <source>
        <dbReference type="EMBL" id="RWQ99493.1"/>
    </source>
</evidence>
<accession>A0A443I5W4</accession>
<dbReference type="PRINTS" id="PR00633">
    <property type="entry name" value="RCCNDNSATION"/>
</dbReference>
<dbReference type="InterPro" id="IPR000408">
    <property type="entry name" value="Reg_chr_condens"/>
</dbReference>
<dbReference type="EMBL" id="RCNU01000001">
    <property type="protein sequence ID" value="RWQ99493.1"/>
    <property type="molecule type" value="Genomic_DNA"/>
</dbReference>
<reference evidence="3 4" key="1">
    <citation type="journal article" date="2018" name="Front. Microbiol.">
        <title>Genomic and genetic insights into a cosmopolitan fungus, Paecilomyces variotii (Eurotiales).</title>
        <authorList>
            <person name="Urquhart A.S."/>
            <person name="Mondo S.J."/>
            <person name="Makela M.R."/>
            <person name="Hane J.K."/>
            <person name="Wiebenga A."/>
            <person name="He G."/>
            <person name="Mihaltcheva S."/>
            <person name="Pangilinan J."/>
            <person name="Lipzen A."/>
            <person name="Barry K."/>
            <person name="de Vries R.P."/>
            <person name="Grigoriev I.V."/>
            <person name="Idnurm A."/>
        </authorList>
    </citation>
    <scope>NUCLEOTIDE SEQUENCE [LARGE SCALE GENOMIC DNA]</scope>
    <source>
        <strain evidence="3 4">CBS 101075</strain>
    </source>
</reference>
<dbReference type="InterPro" id="IPR009091">
    <property type="entry name" value="RCC1/BLIP-II"/>
</dbReference>
<dbReference type="Pfam" id="PF00415">
    <property type="entry name" value="RCC1"/>
    <property type="match status" value="2"/>
</dbReference>
<dbReference type="Gene3D" id="2.130.10.30">
    <property type="entry name" value="Regulator of chromosome condensation 1/beta-lactamase-inhibitor protein II"/>
    <property type="match status" value="1"/>
</dbReference>
<dbReference type="GO" id="GO:0005737">
    <property type="term" value="C:cytoplasm"/>
    <property type="evidence" value="ECO:0007669"/>
    <property type="project" value="TreeGrafter"/>
</dbReference>
<dbReference type="InterPro" id="IPR051553">
    <property type="entry name" value="Ran_GTPase-activating"/>
</dbReference>
<comment type="caution">
    <text evidence="3">The sequence shown here is derived from an EMBL/GenBank/DDBJ whole genome shotgun (WGS) entry which is preliminary data.</text>
</comment>
<feature type="region of interest" description="Disordered" evidence="2">
    <location>
        <begin position="132"/>
        <end position="164"/>
    </location>
</feature>
<dbReference type="Proteomes" id="UP000283841">
    <property type="component" value="Unassembled WGS sequence"/>
</dbReference>
<feature type="compositionally biased region" description="Basic residues" evidence="2">
    <location>
        <begin position="21"/>
        <end position="31"/>
    </location>
</feature>
<feature type="region of interest" description="Disordered" evidence="2">
    <location>
        <begin position="1"/>
        <end position="40"/>
    </location>
</feature>
<dbReference type="PANTHER" id="PTHR45982">
    <property type="entry name" value="REGULATOR OF CHROMOSOME CONDENSATION"/>
    <property type="match status" value="1"/>
</dbReference>
<dbReference type="VEuPathDB" id="FungiDB:C8Q69DRAFT_27358"/>
<organism evidence="3 4">
    <name type="scientific">Byssochlamys spectabilis</name>
    <name type="common">Paecilomyces variotii</name>
    <dbReference type="NCBI Taxonomy" id="264951"/>
    <lineage>
        <taxon>Eukaryota</taxon>
        <taxon>Fungi</taxon>
        <taxon>Dikarya</taxon>
        <taxon>Ascomycota</taxon>
        <taxon>Pezizomycotina</taxon>
        <taxon>Eurotiomycetes</taxon>
        <taxon>Eurotiomycetidae</taxon>
        <taxon>Eurotiales</taxon>
        <taxon>Thermoascaceae</taxon>
        <taxon>Paecilomyces</taxon>
    </lineage>
</organism>
<feature type="repeat" description="RCC1" evidence="1">
    <location>
        <begin position="104"/>
        <end position="184"/>
    </location>
</feature>
<dbReference type="SUPFAM" id="SSF50985">
    <property type="entry name" value="RCC1/BLIP-II"/>
    <property type="match status" value="1"/>
</dbReference>
<evidence type="ECO:0000256" key="1">
    <source>
        <dbReference type="PROSITE-ProRule" id="PRU00235"/>
    </source>
</evidence>